<proteinExistence type="predicted"/>
<protein>
    <submittedName>
        <fullName evidence="2">DUF1330 domain-containing protein</fullName>
    </submittedName>
</protein>
<dbReference type="Pfam" id="PF07045">
    <property type="entry name" value="DUF1330"/>
    <property type="match status" value="1"/>
</dbReference>
<organism evidence="2 3">
    <name type="scientific">Paracoccus marcusii</name>
    <dbReference type="NCBI Taxonomy" id="59779"/>
    <lineage>
        <taxon>Bacteria</taxon>
        <taxon>Pseudomonadati</taxon>
        <taxon>Pseudomonadota</taxon>
        <taxon>Alphaproteobacteria</taxon>
        <taxon>Rhodobacterales</taxon>
        <taxon>Paracoccaceae</taxon>
        <taxon>Paracoccus</taxon>
    </lineage>
</organism>
<dbReference type="Proteomes" id="UP001216899">
    <property type="component" value="Chromosome"/>
</dbReference>
<dbReference type="SUPFAM" id="SSF54909">
    <property type="entry name" value="Dimeric alpha+beta barrel"/>
    <property type="match status" value="1"/>
</dbReference>
<sequence length="92" mass="9933">MQDYAAKVYDIAAKHGGRYLSRSGNFETLEGSATDETRIALIQFPDCASAHAFANEPEYAPFGKARQDGSVRHFQAIDDSNIAGAIPSLSKP</sequence>
<evidence type="ECO:0000259" key="1">
    <source>
        <dbReference type="Pfam" id="PF07045"/>
    </source>
</evidence>
<keyword evidence="3" id="KW-1185">Reference proteome</keyword>
<dbReference type="InterPro" id="IPR010753">
    <property type="entry name" value="DUF1330"/>
</dbReference>
<gene>
    <name evidence="2" type="ORF">PRL19_10755</name>
</gene>
<dbReference type="InterPro" id="IPR011008">
    <property type="entry name" value="Dimeric_a/b-barrel"/>
</dbReference>
<feature type="domain" description="DUF1330" evidence="1">
    <location>
        <begin position="1"/>
        <end position="77"/>
    </location>
</feature>
<dbReference type="RefSeq" id="WP_273742938.1">
    <property type="nucleotide sequence ID" value="NZ_CP117466.1"/>
</dbReference>
<name>A0ABY7UPB3_9RHOB</name>
<dbReference type="Gene3D" id="3.30.70.100">
    <property type="match status" value="1"/>
</dbReference>
<dbReference type="PANTHER" id="PTHR41521:SF4">
    <property type="entry name" value="BLR0684 PROTEIN"/>
    <property type="match status" value="1"/>
</dbReference>
<evidence type="ECO:0000313" key="2">
    <source>
        <dbReference type="EMBL" id="WDA11775.1"/>
    </source>
</evidence>
<accession>A0ABY7UPB3</accession>
<evidence type="ECO:0000313" key="3">
    <source>
        <dbReference type="Proteomes" id="UP001216899"/>
    </source>
</evidence>
<reference evidence="2 3" key="1">
    <citation type="submission" date="2023-02" db="EMBL/GenBank/DDBJ databases">
        <title>Whole genome sequenc of Paracoccus marcusii MBLB0836.</title>
        <authorList>
            <person name="Seo M.-J."/>
            <person name="Cho E.-S."/>
            <person name="Hwang C.Y."/>
        </authorList>
    </citation>
    <scope>NUCLEOTIDE SEQUENCE [LARGE SCALE GENOMIC DNA]</scope>
    <source>
        <strain evidence="2 3">MBLB0836</strain>
    </source>
</reference>
<dbReference type="EMBL" id="CP117466">
    <property type="protein sequence ID" value="WDA11775.1"/>
    <property type="molecule type" value="Genomic_DNA"/>
</dbReference>
<dbReference type="PANTHER" id="PTHR41521">
    <property type="match status" value="1"/>
</dbReference>